<dbReference type="PROSITE" id="PS51257">
    <property type="entry name" value="PROKAR_LIPOPROTEIN"/>
    <property type="match status" value="1"/>
</dbReference>
<sequence>MKIYKKSILVILTMIIIWTISGCSLGKNHEQNIPRNKDEIGKINTLSEETVEDENNNMKVTFGIMKGPFTLYYITAKEESDIVINFESNIEKGDFKVVLVGADDEITDIFEGTTKGSKTIAVKEGESRIDIMGEATNGKIDINIEADKNIEVKNDNDMDY</sequence>
<evidence type="ECO:0000313" key="2">
    <source>
        <dbReference type="Proteomes" id="UP000749471"/>
    </source>
</evidence>
<evidence type="ECO:0000313" key="1">
    <source>
        <dbReference type="EMBL" id="MBU5440088.1"/>
    </source>
</evidence>
<reference evidence="1 2" key="1">
    <citation type="submission" date="2021-06" db="EMBL/GenBank/DDBJ databases">
        <authorList>
            <person name="Sun Q."/>
            <person name="Li D."/>
        </authorList>
    </citation>
    <scope>NUCLEOTIDE SEQUENCE [LARGE SCALE GENOMIC DNA]</scope>
    <source>
        <strain evidence="1 2">MSJ-40</strain>
    </source>
</reference>
<dbReference type="RefSeq" id="WP_216522054.1">
    <property type="nucleotide sequence ID" value="NZ_JAHLPM010000025.1"/>
</dbReference>
<proteinExistence type="predicted"/>
<dbReference type="Proteomes" id="UP000749471">
    <property type="component" value="Unassembled WGS sequence"/>
</dbReference>
<comment type="caution">
    <text evidence="1">The sequence shown here is derived from an EMBL/GenBank/DDBJ whole genome shotgun (WGS) entry which is preliminary data.</text>
</comment>
<accession>A0ABS6EAX4</accession>
<organism evidence="1 2">
    <name type="scientific">Tissierella simiarum</name>
    <dbReference type="NCBI Taxonomy" id="2841534"/>
    <lineage>
        <taxon>Bacteria</taxon>
        <taxon>Bacillati</taxon>
        <taxon>Bacillota</taxon>
        <taxon>Tissierellia</taxon>
        <taxon>Tissierellales</taxon>
        <taxon>Tissierellaceae</taxon>
        <taxon>Tissierella</taxon>
    </lineage>
</organism>
<dbReference type="EMBL" id="JAHLPM010000025">
    <property type="protein sequence ID" value="MBU5440088.1"/>
    <property type="molecule type" value="Genomic_DNA"/>
</dbReference>
<keyword evidence="2" id="KW-1185">Reference proteome</keyword>
<name>A0ABS6EAX4_9FIRM</name>
<protein>
    <recommendedName>
        <fullName evidence="3">Lipoprotein</fullName>
    </recommendedName>
</protein>
<gene>
    <name evidence="1" type="ORF">KQI42_19015</name>
</gene>
<evidence type="ECO:0008006" key="3">
    <source>
        <dbReference type="Google" id="ProtNLM"/>
    </source>
</evidence>